<accession>A0A9D4DFU5</accession>
<evidence type="ECO:0000256" key="1">
    <source>
        <dbReference type="ARBA" id="ARBA00008307"/>
    </source>
</evidence>
<dbReference type="PANTHER" id="PTHR10656">
    <property type="entry name" value="CELL FATE DETERMINING PROTEIN MAB21-RELATED"/>
    <property type="match status" value="1"/>
</dbReference>
<dbReference type="Proteomes" id="UP000828390">
    <property type="component" value="Unassembled WGS sequence"/>
</dbReference>
<dbReference type="Gene3D" id="1.10.1410.40">
    <property type="match status" value="1"/>
</dbReference>
<evidence type="ECO:0000313" key="4">
    <source>
        <dbReference type="Proteomes" id="UP000828390"/>
    </source>
</evidence>
<dbReference type="PANTHER" id="PTHR10656:SF42">
    <property type="entry name" value="CYCLIC GMP-AMP SYNTHASE-LIKE PROTEIN-RELATED"/>
    <property type="match status" value="1"/>
</dbReference>
<evidence type="ECO:0000259" key="2">
    <source>
        <dbReference type="Pfam" id="PF20266"/>
    </source>
</evidence>
<comment type="similarity">
    <text evidence="1">Belongs to the mab-21 family.</text>
</comment>
<reference evidence="3" key="2">
    <citation type="submission" date="2020-11" db="EMBL/GenBank/DDBJ databases">
        <authorList>
            <person name="McCartney M.A."/>
            <person name="Auch B."/>
            <person name="Kono T."/>
            <person name="Mallez S."/>
            <person name="Becker A."/>
            <person name="Gohl D.M."/>
            <person name="Silverstein K.A.T."/>
            <person name="Koren S."/>
            <person name="Bechman K.B."/>
            <person name="Herman A."/>
            <person name="Abrahante J.E."/>
            <person name="Garbe J."/>
        </authorList>
    </citation>
    <scope>NUCLEOTIDE SEQUENCE</scope>
    <source>
        <strain evidence="3">Duluth1</strain>
        <tissue evidence="3">Whole animal</tissue>
    </source>
</reference>
<gene>
    <name evidence="3" type="ORF">DPMN_182195</name>
</gene>
<dbReference type="EMBL" id="JAIWYP010000010">
    <property type="protein sequence ID" value="KAH3747765.1"/>
    <property type="molecule type" value="Genomic_DNA"/>
</dbReference>
<sequence>MLSKSLSLNQKRCYMLFKYIFKFHINKVPRGLASFFCKVTFLWLCETKPAEEWKDESLLECLILLLGQLKRYLQHYYLPHYYIPDYNLVADMKKSDIDVCVRDLEKAMAEPWQIILKLTEKHRFRWLSRDVSLSDILKKVSSGVENPFFEIKNYLLSFFNEMLDKGEGLLVLSIISKQWHWASYIQVDTDIYIRHLEEMIAYLEGSGDLVCLKALLANLYHQREVERGGGNEGMKSCFIYKDTLYAARSHTWIYACFYDLLFYLQEYDLIIKDFIQNIKEDILYTPGMYSSITTYNRFTTQDFAEMLGHVLFPTTAYILYQVVRAYEALSQTSKTLYKQWLYNNEARKALNHLKRWTKRKCQMYPELFDDHLYFLVGKASEMVGDMETAEVFFKETLSYGISFVCIEPERVPVVPPYRLQILKGQFDCKLLRFQPYRKVKKRSKQHDTFIFKAGIARVGEYVHY</sequence>
<dbReference type="Pfam" id="PF20266">
    <property type="entry name" value="Mab-21_C"/>
    <property type="match status" value="1"/>
</dbReference>
<dbReference type="AlphaFoldDB" id="A0A9D4DFU5"/>
<organism evidence="3 4">
    <name type="scientific">Dreissena polymorpha</name>
    <name type="common">Zebra mussel</name>
    <name type="synonym">Mytilus polymorpha</name>
    <dbReference type="NCBI Taxonomy" id="45954"/>
    <lineage>
        <taxon>Eukaryota</taxon>
        <taxon>Metazoa</taxon>
        <taxon>Spiralia</taxon>
        <taxon>Lophotrochozoa</taxon>
        <taxon>Mollusca</taxon>
        <taxon>Bivalvia</taxon>
        <taxon>Autobranchia</taxon>
        <taxon>Heteroconchia</taxon>
        <taxon>Euheterodonta</taxon>
        <taxon>Imparidentia</taxon>
        <taxon>Neoheterodontei</taxon>
        <taxon>Myida</taxon>
        <taxon>Dreissenoidea</taxon>
        <taxon>Dreissenidae</taxon>
        <taxon>Dreissena</taxon>
    </lineage>
</organism>
<protein>
    <recommendedName>
        <fullName evidence="2">Mab-21-like HhH/H2TH-like domain-containing protein</fullName>
    </recommendedName>
</protein>
<name>A0A9D4DFU5_DREPO</name>
<comment type="caution">
    <text evidence="3">The sequence shown here is derived from an EMBL/GenBank/DDBJ whole genome shotgun (WGS) entry which is preliminary data.</text>
</comment>
<proteinExistence type="inferred from homology"/>
<reference evidence="3" key="1">
    <citation type="journal article" date="2019" name="bioRxiv">
        <title>The Genome of the Zebra Mussel, Dreissena polymorpha: A Resource for Invasive Species Research.</title>
        <authorList>
            <person name="McCartney M.A."/>
            <person name="Auch B."/>
            <person name="Kono T."/>
            <person name="Mallez S."/>
            <person name="Zhang Y."/>
            <person name="Obille A."/>
            <person name="Becker A."/>
            <person name="Abrahante J.E."/>
            <person name="Garbe J."/>
            <person name="Badalamenti J.P."/>
            <person name="Herman A."/>
            <person name="Mangelson H."/>
            <person name="Liachko I."/>
            <person name="Sullivan S."/>
            <person name="Sone E.D."/>
            <person name="Koren S."/>
            <person name="Silverstein K.A.T."/>
            <person name="Beckman K.B."/>
            <person name="Gohl D.M."/>
        </authorList>
    </citation>
    <scope>NUCLEOTIDE SEQUENCE</scope>
    <source>
        <strain evidence="3">Duluth1</strain>
        <tissue evidence="3">Whole animal</tissue>
    </source>
</reference>
<evidence type="ECO:0000313" key="3">
    <source>
        <dbReference type="EMBL" id="KAH3747765.1"/>
    </source>
</evidence>
<keyword evidence="4" id="KW-1185">Reference proteome</keyword>
<feature type="domain" description="Mab-21-like HhH/H2TH-like" evidence="2">
    <location>
        <begin position="10"/>
        <end position="105"/>
    </location>
</feature>
<dbReference type="InterPro" id="IPR046906">
    <property type="entry name" value="Mab-21_HhH/H2TH-like"/>
</dbReference>